<keyword evidence="1" id="KW-1133">Transmembrane helix</keyword>
<gene>
    <name evidence="2" type="ORF">MsAm2_14840</name>
</gene>
<dbReference type="RefSeq" id="WP_338097638.1">
    <property type="nucleotide sequence ID" value="NZ_CP131061.1"/>
</dbReference>
<protein>
    <recommendedName>
        <fullName evidence="4">PEGA domain-containing protein</fullName>
    </recommendedName>
</protein>
<sequence>MQKIQKLFSALAVFLVLFAMLGVAVAADPIGGSQGIVRVNSDVNGATVQLIDINGNIAYNGTIQNGTVDILIYLTATPVDKIVVSADGYNPITIPMTTYPTTTEPLVVTANFKTVGGSIGTYIIQCNVEGAAISLIDINGKVAYNGTIKNGEVSFPVYLTGTPIDKVKAEAKGYTTTVVTITENCRPLANQTSTIKIEMGKASFPWIPLILIILIILLVIALAYLYYKDKKEKMNGPN</sequence>
<organism evidence="2 3">
    <name type="scientific">Methanolapillus ohkumae</name>
    <dbReference type="NCBI Taxonomy" id="3028298"/>
    <lineage>
        <taxon>Archaea</taxon>
        <taxon>Methanobacteriati</taxon>
        <taxon>Methanobacteriota</taxon>
        <taxon>Stenosarchaea group</taxon>
        <taxon>Methanomicrobia</taxon>
        <taxon>Methanosarcinales</taxon>
        <taxon>Methanosarcinaceae</taxon>
        <taxon>Methanolapillus</taxon>
    </lineage>
</organism>
<evidence type="ECO:0000313" key="2">
    <source>
        <dbReference type="EMBL" id="WNY27679.1"/>
    </source>
</evidence>
<dbReference type="AlphaFoldDB" id="A0AA96ZWE8"/>
<dbReference type="GeneID" id="89228907"/>
<evidence type="ECO:0000313" key="3">
    <source>
        <dbReference type="Proteomes" id="UP001304970"/>
    </source>
</evidence>
<keyword evidence="1" id="KW-0812">Transmembrane</keyword>
<keyword evidence="1" id="KW-0472">Membrane</keyword>
<dbReference type="EMBL" id="CP131061">
    <property type="protein sequence ID" value="WNY27679.1"/>
    <property type="molecule type" value="Genomic_DNA"/>
</dbReference>
<name>A0AA96ZWE8_9EURY</name>
<feature type="transmembrane region" description="Helical" evidence="1">
    <location>
        <begin position="206"/>
        <end position="227"/>
    </location>
</feature>
<evidence type="ECO:0000256" key="1">
    <source>
        <dbReference type="SAM" id="Phobius"/>
    </source>
</evidence>
<evidence type="ECO:0008006" key="4">
    <source>
        <dbReference type="Google" id="ProtNLM"/>
    </source>
</evidence>
<proteinExistence type="predicted"/>
<dbReference type="Proteomes" id="UP001304970">
    <property type="component" value="Chromosome"/>
</dbReference>
<accession>A0AA96ZWE8</accession>
<keyword evidence="3" id="KW-1185">Reference proteome</keyword>
<reference evidence="2 3" key="1">
    <citation type="submission" date="2023-07" db="EMBL/GenBank/DDBJ databases">
        <title>Closed genome sequence of Methanosarcinaceae archaeon Am2.</title>
        <authorList>
            <person name="Poehlein A."/>
            <person name="Protasov E."/>
            <person name="Platt K."/>
            <person name="Reeh H."/>
            <person name="Daniel R."/>
            <person name="Brune A."/>
        </authorList>
    </citation>
    <scope>NUCLEOTIDE SEQUENCE [LARGE SCALE GENOMIC DNA]</scope>
    <source>
        <strain evidence="2 3">Am2</strain>
    </source>
</reference>